<name>A0A6H1ZR19_9ZZZZ</name>
<proteinExistence type="predicted"/>
<evidence type="ECO:0000313" key="2">
    <source>
        <dbReference type="EMBL" id="QJH95708.1"/>
    </source>
</evidence>
<reference evidence="1" key="1">
    <citation type="submission" date="2020-03" db="EMBL/GenBank/DDBJ databases">
        <title>The deep terrestrial virosphere.</title>
        <authorList>
            <person name="Holmfeldt K."/>
            <person name="Nilsson E."/>
            <person name="Simone D."/>
            <person name="Lopez-Fernandez M."/>
            <person name="Wu X."/>
            <person name="de Brujin I."/>
            <person name="Lundin D."/>
            <person name="Andersson A."/>
            <person name="Bertilsson S."/>
            <person name="Dopson M."/>
        </authorList>
    </citation>
    <scope>NUCLEOTIDE SEQUENCE</scope>
    <source>
        <strain evidence="1">TM448A01565</strain>
        <strain evidence="2">TM448B00508</strain>
    </source>
</reference>
<protein>
    <submittedName>
        <fullName evidence="1">Uncharacterized protein</fullName>
    </submittedName>
</protein>
<dbReference type="EMBL" id="MT144627">
    <property type="protein sequence ID" value="QJH95708.1"/>
    <property type="molecule type" value="Genomic_DNA"/>
</dbReference>
<gene>
    <name evidence="1" type="ORF">TM448A01565_0005</name>
    <name evidence="2" type="ORF">TM448B00508_0022</name>
</gene>
<sequence length="59" mass="6454">MATSAKVALAYGFLLQVKTKADEAVAKKGTKKNCYINAEFVKSMLDQALPPIYKAVMED</sequence>
<dbReference type="AlphaFoldDB" id="A0A6H1ZR19"/>
<accession>A0A6H1ZR19</accession>
<dbReference type="EMBL" id="MT144169">
    <property type="protein sequence ID" value="QJA50014.1"/>
    <property type="molecule type" value="Genomic_DNA"/>
</dbReference>
<organism evidence="1">
    <name type="scientific">viral metagenome</name>
    <dbReference type="NCBI Taxonomy" id="1070528"/>
    <lineage>
        <taxon>unclassified sequences</taxon>
        <taxon>metagenomes</taxon>
        <taxon>organismal metagenomes</taxon>
    </lineage>
</organism>
<evidence type="ECO:0000313" key="1">
    <source>
        <dbReference type="EMBL" id="QJA50014.1"/>
    </source>
</evidence>